<proteinExistence type="predicted"/>
<keyword evidence="2" id="KW-1185">Reference proteome</keyword>
<reference evidence="1" key="1">
    <citation type="journal article" date="2021" name="J Fungi (Basel)">
        <title>Virulence traits and population genomics of the black yeast Aureobasidium melanogenum.</title>
        <authorList>
            <person name="Cernosa A."/>
            <person name="Sun X."/>
            <person name="Gostincar C."/>
            <person name="Fang C."/>
            <person name="Gunde-Cimerman N."/>
            <person name="Song Z."/>
        </authorList>
    </citation>
    <scope>NUCLEOTIDE SEQUENCE</scope>
    <source>
        <strain evidence="1">EXF-9298</strain>
    </source>
</reference>
<protein>
    <submittedName>
        <fullName evidence="1">Uncharacterized protein</fullName>
    </submittedName>
</protein>
<reference evidence="1" key="2">
    <citation type="submission" date="2021-08" db="EMBL/GenBank/DDBJ databases">
        <authorList>
            <person name="Gostincar C."/>
            <person name="Sun X."/>
            <person name="Song Z."/>
            <person name="Gunde-Cimerman N."/>
        </authorList>
    </citation>
    <scope>NUCLEOTIDE SEQUENCE</scope>
    <source>
        <strain evidence="1">EXF-9298</strain>
    </source>
</reference>
<evidence type="ECO:0000313" key="2">
    <source>
        <dbReference type="Proteomes" id="UP000729357"/>
    </source>
</evidence>
<dbReference type="Proteomes" id="UP000729357">
    <property type="component" value="Unassembled WGS sequence"/>
</dbReference>
<feature type="non-terminal residue" evidence="1">
    <location>
        <position position="150"/>
    </location>
</feature>
<sequence length="150" mass="17695">MSFVFTSYFDRFPDFDHHPRRSVHDEFNRLVKTQKWDKKETARQRAACYNEELEGHFVKLGIADQLDRLQHLCVELSIEPPDTITQCKKILKKTHVNLVDLMNARRTHKKVGKFDTEKQLSKYSRETGKIYPKKDAKGDVVKVLLRHILS</sequence>
<accession>A0A9P8JZA3</accession>
<name>A0A9P8JZA3_AURME</name>
<dbReference type="EMBL" id="JAHFXS010000282">
    <property type="protein sequence ID" value="KAG9986725.1"/>
    <property type="molecule type" value="Genomic_DNA"/>
</dbReference>
<comment type="caution">
    <text evidence="1">The sequence shown here is derived from an EMBL/GenBank/DDBJ whole genome shotgun (WGS) entry which is preliminary data.</text>
</comment>
<dbReference type="PANTHER" id="PTHR38846:SF1">
    <property type="entry name" value="C3H1-TYPE DOMAIN-CONTAINING PROTEIN"/>
    <property type="match status" value="1"/>
</dbReference>
<evidence type="ECO:0000313" key="1">
    <source>
        <dbReference type="EMBL" id="KAG9986725.1"/>
    </source>
</evidence>
<gene>
    <name evidence="1" type="ORF">KCU98_g3831</name>
</gene>
<dbReference type="AlphaFoldDB" id="A0A9P8JZA3"/>
<organism evidence="1 2">
    <name type="scientific">Aureobasidium melanogenum</name>
    <name type="common">Aureobasidium pullulans var. melanogenum</name>
    <dbReference type="NCBI Taxonomy" id="46634"/>
    <lineage>
        <taxon>Eukaryota</taxon>
        <taxon>Fungi</taxon>
        <taxon>Dikarya</taxon>
        <taxon>Ascomycota</taxon>
        <taxon>Pezizomycotina</taxon>
        <taxon>Dothideomycetes</taxon>
        <taxon>Dothideomycetidae</taxon>
        <taxon>Dothideales</taxon>
        <taxon>Saccotheciaceae</taxon>
        <taxon>Aureobasidium</taxon>
    </lineage>
</organism>
<dbReference type="PANTHER" id="PTHR38846">
    <property type="entry name" value="C3H1-TYPE DOMAIN-CONTAINING PROTEIN"/>
    <property type="match status" value="1"/>
</dbReference>